<protein>
    <submittedName>
        <fullName evidence="2">Alpha/beta hydrolase</fullName>
    </submittedName>
</protein>
<keyword evidence="2" id="KW-0378">Hydrolase</keyword>
<name>A0A3R8KGL3_9LACO</name>
<organism evidence="2 3">
    <name type="scientific">Lactiplantibacillus garii</name>
    <dbReference type="NCBI Taxonomy" id="2306423"/>
    <lineage>
        <taxon>Bacteria</taxon>
        <taxon>Bacillati</taxon>
        <taxon>Bacillota</taxon>
        <taxon>Bacilli</taxon>
        <taxon>Lactobacillales</taxon>
        <taxon>Lactobacillaceae</taxon>
        <taxon>Lactiplantibacillus</taxon>
    </lineage>
</organism>
<evidence type="ECO:0000259" key="1">
    <source>
        <dbReference type="Pfam" id="PF12697"/>
    </source>
</evidence>
<dbReference type="InterPro" id="IPR029058">
    <property type="entry name" value="AB_hydrolase_fold"/>
</dbReference>
<proteinExistence type="predicted"/>
<reference evidence="2 3" key="1">
    <citation type="submission" date="2018-08" db="EMBL/GenBank/DDBJ databases">
        <title>Genome Lactobacillus garii FI11369.</title>
        <authorList>
            <person name="Diaz M."/>
            <person name="Narbad A."/>
        </authorList>
    </citation>
    <scope>NUCLEOTIDE SEQUENCE [LARGE SCALE GENOMIC DNA]</scope>
    <source>
        <strain evidence="2 3">FI11369</strain>
    </source>
</reference>
<dbReference type="GO" id="GO:0016787">
    <property type="term" value="F:hydrolase activity"/>
    <property type="evidence" value="ECO:0007669"/>
    <property type="project" value="UniProtKB-KW"/>
</dbReference>
<gene>
    <name evidence="2" type="ORF">D1831_01855</name>
</gene>
<dbReference type="Gene3D" id="3.40.50.1820">
    <property type="entry name" value="alpha/beta hydrolase"/>
    <property type="match status" value="1"/>
</dbReference>
<feature type="domain" description="AB hydrolase-1" evidence="1">
    <location>
        <begin position="93"/>
        <end position="271"/>
    </location>
</feature>
<dbReference type="EMBL" id="QWZQ01000004">
    <property type="protein sequence ID" value="RRK11461.1"/>
    <property type="molecule type" value="Genomic_DNA"/>
</dbReference>
<evidence type="ECO:0000313" key="3">
    <source>
        <dbReference type="Proteomes" id="UP000283633"/>
    </source>
</evidence>
<accession>A0A3R8KGL3</accession>
<comment type="caution">
    <text evidence="2">The sequence shown here is derived from an EMBL/GenBank/DDBJ whole genome shotgun (WGS) entry which is preliminary data.</text>
</comment>
<dbReference type="InterPro" id="IPR000073">
    <property type="entry name" value="AB_hydrolase_1"/>
</dbReference>
<dbReference type="AlphaFoldDB" id="A0A3R8KGL3"/>
<dbReference type="SUPFAM" id="SSF53474">
    <property type="entry name" value="alpha/beta-Hydrolases"/>
    <property type="match status" value="1"/>
</dbReference>
<dbReference type="RefSeq" id="WP_125071094.1">
    <property type="nucleotide sequence ID" value="NZ_QWZQ01000004.1"/>
</dbReference>
<dbReference type="OrthoDB" id="5672220at2"/>
<sequence length="295" mass="32957">MLTDLTVTMNTGTTLKGAWFRTPHAQTVVIIVTGVEGNLNNNPFLTTLGTTLNQVNVDLIVAHTRDAFNQLSMPNAKTGRIETYGAWSEDFENTDADVAAYLTAALRQQYKHVVLGGHSLGANKIIHYLATRPASPIDKFLLLSPVNVDRLRDGIAGVQRSTIKHYRQRGRGSRRLPFKLFGWLSSTADTGAQWLTNETLNNVHMEPQANFEQVAAIHQTGALVIGDRDRFTRGNPVKYLKNINVHFKDAEKNDLRVIAATGHIYRHQERALADQVVKLLQQWHFISKEQSSHAS</sequence>
<evidence type="ECO:0000313" key="2">
    <source>
        <dbReference type="EMBL" id="RRK11461.1"/>
    </source>
</evidence>
<dbReference type="Pfam" id="PF12697">
    <property type="entry name" value="Abhydrolase_6"/>
    <property type="match status" value="1"/>
</dbReference>
<keyword evidence="3" id="KW-1185">Reference proteome</keyword>
<dbReference type="Proteomes" id="UP000283633">
    <property type="component" value="Unassembled WGS sequence"/>
</dbReference>